<dbReference type="PROSITE" id="PS00688">
    <property type="entry name" value="SIGMA54_INTERACT_3"/>
    <property type="match status" value="1"/>
</dbReference>
<feature type="region of interest" description="Disordered" evidence="6">
    <location>
        <begin position="678"/>
        <end position="715"/>
    </location>
</feature>
<dbReference type="eggNOG" id="COG3284">
    <property type="taxonomic scope" value="Bacteria"/>
</dbReference>
<reference evidence="8" key="1">
    <citation type="submission" date="2010-09" db="EMBL/GenBank/DDBJ databases">
        <title>Complete sequence of chromosome2 of Burkholderia sp. CCGE1003.</title>
        <authorList>
            <consortium name="US DOE Joint Genome Institute"/>
            <person name="Lucas S."/>
            <person name="Copeland A."/>
            <person name="Lapidus A."/>
            <person name="Cheng J.-F."/>
            <person name="Bruce D."/>
            <person name="Goodwin L."/>
            <person name="Pitluck S."/>
            <person name="Daligault H."/>
            <person name="Davenport K."/>
            <person name="Detter J.C."/>
            <person name="Han C."/>
            <person name="Tapia R."/>
            <person name="Land M."/>
            <person name="Hauser L."/>
            <person name="Jeffries C."/>
            <person name="Kyrpides N."/>
            <person name="Ivanova N."/>
            <person name="Ovchinnikova G."/>
            <person name="Martinez-Romero E."/>
            <person name="Rogel M.A."/>
            <person name="Auchtung J."/>
            <person name="Tiedje J.M."/>
            <person name="Woyke T."/>
        </authorList>
    </citation>
    <scope>NUCLEOTIDE SEQUENCE</scope>
    <source>
        <strain evidence="8">CCGE1003</strain>
    </source>
</reference>
<keyword evidence="4" id="KW-0238">DNA-binding</keyword>
<dbReference type="Pfam" id="PF00158">
    <property type="entry name" value="Sigma54_activat"/>
    <property type="match status" value="1"/>
</dbReference>
<dbReference type="InterPro" id="IPR003593">
    <property type="entry name" value="AAA+_ATPase"/>
</dbReference>
<proteinExistence type="predicted"/>
<dbReference type="GO" id="GO:0043565">
    <property type="term" value="F:sequence-specific DNA binding"/>
    <property type="evidence" value="ECO:0007669"/>
    <property type="project" value="InterPro"/>
</dbReference>
<evidence type="ECO:0000256" key="2">
    <source>
        <dbReference type="ARBA" id="ARBA00022840"/>
    </source>
</evidence>
<dbReference type="Gene3D" id="1.10.10.60">
    <property type="entry name" value="Homeodomain-like"/>
    <property type="match status" value="1"/>
</dbReference>
<dbReference type="PROSITE" id="PS50045">
    <property type="entry name" value="SIGMA54_INTERACT_4"/>
    <property type="match status" value="1"/>
</dbReference>
<dbReference type="InterPro" id="IPR025944">
    <property type="entry name" value="Sigma_54_int_dom_CS"/>
</dbReference>
<dbReference type="SMART" id="SM00382">
    <property type="entry name" value="AAA"/>
    <property type="match status" value="1"/>
</dbReference>
<feature type="compositionally biased region" description="Low complexity" evidence="6">
    <location>
        <begin position="607"/>
        <end position="617"/>
    </location>
</feature>
<dbReference type="InterPro" id="IPR009057">
    <property type="entry name" value="Homeodomain-like_sf"/>
</dbReference>
<dbReference type="InterPro" id="IPR027417">
    <property type="entry name" value="P-loop_NTPase"/>
</dbReference>
<dbReference type="InterPro" id="IPR025662">
    <property type="entry name" value="Sigma_54_int_dom_ATP-bd_1"/>
</dbReference>
<feature type="domain" description="Sigma-54 factor interaction" evidence="7">
    <location>
        <begin position="346"/>
        <end position="572"/>
    </location>
</feature>
<gene>
    <name evidence="8" type="ordered locus">BC1003_5449</name>
</gene>
<dbReference type="InterPro" id="IPR058031">
    <property type="entry name" value="AAA_lid_NorR"/>
</dbReference>
<keyword evidence="5" id="KW-0804">Transcription</keyword>
<protein>
    <submittedName>
        <fullName evidence="8">GAF modulated sigma54 specific transcriptional regulator, Fis family</fullName>
    </submittedName>
</protein>
<organism evidence="8">
    <name type="scientific">Burkholderia sp. (strain CCGE1003)</name>
    <dbReference type="NCBI Taxonomy" id="640512"/>
    <lineage>
        <taxon>Bacteria</taxon>
        <taxon>Pseudomonadati</taxon>
        <taxon>Pseudomonadota</taxon>
        <taxon>Betaproteobacteria</taxon>
        <taxon>Burkholderiales</taxon>
        <taxon>Burkholderiaceae</taxon>
        <taxon>Burkholderia</taxon>
    </lineage>
</organism>
<accession>E1TEW1</accession>
<dbReference type="SUPFAM" id="SSF55781">
    <property type="entry name" value="GAF domain-like"/>
    <property type="match status" value="1"/>
</dbReference>
<dbReference type="Pfam" id="PF02954">
    <property type="entry name" value="HTH_8"/>
    <property type="match status" value="1"/>
</dbReference>
<keyword evidence="1" id="KW-0547">Nucleotide-binding</keyword>
<dbReference type="PRINTS" id="PR01590">
    <property type="entry name" value="HTHFIS"/>
</dbReference>
<dbReference type="PANTHER" id="PTHR32071:SF77">
    <property type="entry name" value="TRANSCRIPTIONAL REGULATORY PROTEIN"/>
    <property type="match status" value="1"/>
</dbReference>
<dbReference type="KEGG" id="bgf:BC1003_5449"/>
<dbReference type="Pfam" id="PF01590">
    <property type="entry name" value="GAF"/>
    <property type="match status" value="1"/>
</dbReference>
<name>E1TEW1_BURSG</name>
<keyword evidence="3" id="KW-0805">Transcription regulation</keyword>
<dbReference type="Gene3D" id="3.30.450.40">
    <property type="match status" value="1"/>
</dbReference>
<dbReference type="CDD" id="cd00009">
    <property type="entry name" value="AAA"/>
    <property type="match status" value="1"/>
</dbReference>
<dbReference type="InterPro" id="IPR002197">
    <property type="entry name" value="HTH_Fis"/>
</dbReference>
<feature type="region of interest" description="Disordered" evidence="6">
    <location>
        <begin position="590"/>
        <end position="620"/>
    </location>
</feature>
<evidence type="ECO:0000256" key="3">
    <source>
        <dbReference type="ARBA" id="ARBA00023015"/>
    </source>
</evidence>
<dbReference type="PROSITE" id="PS00675">
    <property type="entry name" value="SIGMA54_INTERACT_1"/>
    <property type="match status" value="1"/>
</dbReference>
<dbReference type="EMBL" id="CP002218">
    <property type="protein sequence ID" value="ADN61367.1"/>
    <property type="molecule type" value="Genomic_DNA"/>
</dbReference>
<evidence type="ECO:0000259" key="7">
    <source>
        <dbReference type="PROSITE" id="PS50045"/>
    </source>
</evidence>
<dbReference type="SUPFAM" id="SSF46689">
    <property type="entry name" value="Homeodomain-like"/>
    <property type="match status" value="1"/>
</dbReference>
<dbReference type="AlphaFoldDB" id="E1TEW1"/>
<dbReference type="STRING" id="640512.BC1003_5449"/>
<dbReference type="Gene3D" id="3.40.50.300">
    <property type="entry name" value="P-loop containing nucleotide triphosphate hydrolases"/>
    <property type="match status" value="1"/>
</dbReference>
<dbReference type="OrthoDB" id="9761705at2"/>
<keyword evidence="2" id="KW-0067">ATP-binding</keyword>
<dbReference type="InterPro" id="IPR003018">
    <property type="entry name" value="GAF"/>
</dbReference>
<dbReference type="PANTHER" id="PTHR32071">
    <property type="entry name" value="TRANSCRIPTIONAL REGULATORY PROTEIN"/>
    <property type="match status" value="1"/>
</dbReference>
<dbReference type="InterPro" id="IPR002078">
    <property type="entry name" value="Sigma_54_int"/>
</dbReference>
<dbReference type="InterPro" id="IPR029016">
    <property type="entry name" value="GAF-like_dom_sf"/>
</dbReference>
<dbReference type="PROSITE" id="PS00676">
    <property type="entry name" value="SIGMA54_INTERACT_2"/>
    <property type="match status" value="1"/>
</dbReference>
<dbReference type="GO" id="GO:0006355">
    <property type="term" value="P:regulation of DNA-templated transcription"/>
    <property type="evidence" value="ECO:0007669"/>
    <property type="project" value="InterPro"/>
</dbReference>
<evidence type="ECO:0000256" key="1">
    <source>
        <dbReference type="ARBA" id="ARBA00022741"/>
    </source>
</evidence>
<evidence type="ECO:0000256" key="6">
    <source>
        <dbReference type="SAM" id="MobiDB-lite"/>
    </source>
</evidence>
<dbReference type="SUPFAM" id="SSF52540">
    <property type="entry name" value="P-loop containing nucleoside triphosphate hydrolases"/>
    <property type="match status" value="1"/>
</dbReference>
<evidence type="ECO:0000313" key="8">
    <source>
        <dbReference type="EMBL" id="ADN61367.1"/>
    </source>
</evidence>
<dbReference type="GO" id="GO:0005524">
    <property type="term" value="F:ATP binding"/>
    <property type="evidence" value="ECO:0007669"/>
    <property type="project" value="UniProtKB-KW"/>
</dbReference>
<sequence length="715" mass="77954">MSLLADSSMHVREIFNVVNHQLATRPTSEPVAQSWARCVNEFQLDPSRFVTPPILTEYELSARREAMGDLIACSKLEMTTLYQQLADPELAVVLVDAGGVIVHQVSSVPFAEAVASDGFRVGALWSEREAGTNGMGTCLAERDCIAVCQHEHFYPRYTSLTCSAAPIFDDSGEIAGVLDVTSRSKLLQQHSLVLVGMSRQMIENRLIDARYRHANMIHFHSRPEFVGTLHGGKLAVADDSTVLAANRSALFQLGFRSLGELRGRRIEEAFNASLEDMIARSIRGSFHPVTVYSANATNRFFLIAQTAQNAAGRGARVAVAAPVPRTSTSTPEKRAPAARLDEIAHLEFGDPRMASQIQLGARVVQRKIPIILRGQTGTGKEVFAQALHSISPLSSGPFVPVNCASLPENLIESELFGYRAGAFTGAQREGRRGKIVQANGGTLFLDEIGDMPLALQARLLRVIEEHEVTPLGAETTVKVNFQLISASHRNLLELVHSGQFREDLYYRLKGVELNLPPLAERVDKLPLIHHLLEAETDGDPPELTKEAEQALLSYAWPGNIRQLRHVLQMAIALCDGQPIRCEDLPAEVTQRAPDLPPPAASQSVLQAAPHAAAPPAAHADDDADLSALNAIQLNERETVLTLLEENRWNVSNVAKALGISRNTLYRKMRRLHIRLSHDGSANDGAEADDAADDPAPHATAAEAFPTNASRDTHHA</sequence>
<evidence type="ECO:0000256" key="4">
    <source>
        <dbReference type="ARBA" id="ARBA00023125"/>
    </source>
</evidence>
<dbReference type="Pfam" id="PF25601">
    <property type="entry name" value="AAA_lid_14"/>
    <property type="match status" value="1"/>
</dbReference>
<dbReference type="InterPro" id="IPR025943">
    <property type="entry name" value="Sigma_54_int_dom_ATP-bd_2"/>
</dbReference>
<dbReference type="Gene3D" id="1.10.8.60">
    <property type="match status" value="1"/>
</dbReference>
<evidence type="ECO:0000256" key="5">
    <source>
        <dbReference type="ARBA" id="ARBA00023163"/>
    </source>
</evidence>
<dbReference type="HOGENOM" id="CLU_000445_8_12_4"/>
<dbReference type="FunFam" id="3.40.50.300:FF:000006">
    <property type="entry name" value="DNA-binding transcriptional regulator NtrC"/>
    <property type="match status" value="1"/>
</dbReference>